<dbReference type="Gene3D" id="3.10.310.40">
    <property type="match status" value="1"/>
</dbReference>
<comment type="subcellular location">
    <subcellularLocation>
        <location evidence="11">Cytoplasm</location>
    </subcellularLocation>
</comment>
<keyword evidence="5 11" id="KW-0547">Nucleotide-binding</keyword>
<evidence type="ECO:0000256" key="3">
    <source>
        <dbReference type="ARBA" id="ARBA00022598"/>
    </source>
</evidence>
<accession>A0A6B2M5D8</accession>
<comment type="similarity">
    <text evidence="1 11">Belongs to the class-II aminoacyl-tRNA synthetase family.</text>
</comment>
<dbReference type="GO" id="GO:0004813">
    <property type="term" value="F:alanine-tRNA ligase activity"/>
    <property type="evidence" value="ECO:0007669"/>
    <property type="project" value="UniProtKB-UniRule"/>
</dbReference>
<evidence type="ECO:0000256" key="6">
    <source>
        <dbReference type="ARBA" id="ARBA00022833"/>
    </source>
</evidence>
<gene>
    <name evidence="11 14" type="primary">alaS</name>
    <name evidence="14" type="ORF">G0Q06_13335</name>
</gene>
<feature type="binding site" evidence="11">
    <location>
        <position position="687"/>
    </location>
    <ligand>
        <name>Zn(2+)</name>
        <dbReference type="ChEBI" id="CHEBI:29105"/>
    </ligand>
</feature>
<dbReference type="InterPro" id="IPR050058">
    <property type="entry name" value="Ala-tRNA_ligase"/>
</dbReference>
<proteinExistence type="inferred from homology"/>
<keyword evidence="6 11" id="KW-0862">Zinc</keyword>
<dbReference type="InterPro" id="IPR018164">
    <property type="entry name" value="Ala-tRNA-synth_IIc_N"/>
</dbReference>
<dbReference type="GO" id="GO:0000049">
    <property type="term" value="F:tRNA binding"/>
    <property type="evidence" value="ECO:0007669"/>
    <property type="project" value="UniProtKB-KW"/>
</dbReference>
<protein>
    <recommendedName>
        <fullName evidence="11">Alanine--tRNA ligase</fullName>
        <ecNumber evidence="11">6.1.1.7</ecNumber>
    </recommendedName>
    <alternativeName>
        <fullName evidence="11">Alanyl-tRNA synthetase</fullName>
        <shortName evidence="11">AlaRS</shortName>
    </alternativeName>
</protein>
<dbReference type="GO" id="GO:0002161">
    <property type="term" value="F:aminoacyl-tRNA deacylase activity"/>
    <property type="evidence" value="ECO:0007669"/>
    <property type="project" value="TreeGrafter"/>
</dbReference>
<dbReference type="Gene3D" id="6.10.250.550">
    <property type="match status" value="1"/>
</dbReference>
<keyword evidence="7 11" id="KW-0067">ATP-binding</keyword>
<comment type="catalytic activity">
    <reaction evidence="11">
        <text>tRNA(Ala) + L-alanine + ATP = L-alanyl-tRNA(Ala) + AMP + diphosphate</text>
        <dbReference type="Rhea" id="RHEA:12540"/>
        <dbReference type="Rhea" id="RHEA-COMP:9657"/>
        <dbReference type="Rhea" id="RHEA-COMP:9923"/>
        <dbReference type="ChEBI" id="CHEBI:30616"/>
        <dbReference type="ChEBI" id="CHEBI:33019"/>
        <dbReference type="ChEBI" id="CHEBI:57972"/>
        <dbReference type="ChEBI" id="CHEBI:78442"/>
        <dbReference type="ChEBI" id="CHEBI:78497"/>
        <dbReference type="ChEBI" id="CHEBI:456215"/>
        <dbReference type="EC" id="6.1.1.7"/>
    </reaction>
</comment>
<keyword evidence="8 11" id="KW-0694">RNA-binding</keyword>
<comment type="function">
    <text evidence="11">Catalyzes the attachment of alanine to tRNA(Ala) in a two-step reaction: alanine is first activated by ATP to form Ala-AMP and then transferred to the acceptor end of tRNA(Ala). Also edits incorrectly charged Ser-tRNA(Ala) and Gly-tRNA(Ala) via its editing domain.</text>
</comment>
<dbReference type="SUPFAM" id="SSF55681">
    <property type="entry name" value="Class II aaRS and biotin synthetases"/>
    <property type="match status" value="1"/>
</dbReference>
<evidence type="ECO:0000256" key="9">
    <source>
        <dbReference type="ARBA" id="ARBA00022917"/>
    </source>
</evidence>
<sequence length="893" mass="98338">MTSAEIRQSFLDFFASKQHKIVPSASLMPTAPNLLFTNAGMNPFVPYFLGDREAADRRIADTQKCIRAGGKHNDLDDVGLDTYHQTFFEMLGNWSFGDYFKKEAIEWAWELLTEVWKFPTDRLYVTVYKPGKGDPAEFDQEAYDIWAKVLKKSGLVPEERILTGGKKDNFWMMGDTGPCGPCSEIHIDLTTAGDTQGKLVNADSPYCIELWNLVFIQFNADEHGNFSPLKNKHIDTGMGFERVAGIIATTKGFTDFSNPPSNYNCDLFTPIFAQISEMCGHSYKATLPANPHEPTEAEMLDIAFRVIADHIRTLSCAIADGILPGNEGRNYVLRRILRRAVLYGRRLDLKDGFFTKLVEPVIEILGGVFPELKTQETIIRKIIASEEAAFERTIERGLLMLEKIFSTDPDQISGEDAFTLYDTHGFPLDLTQIIAAEKGLTVDTEGFQKAMNIQRERARAARQTSVIRVSEDSDDSSSTEFIGFDNGRLTGTEAVVTNVITDEGKTFIVLDKTPCYAEMGGQVGDKGSLSIDGKTYPLVNTTRDANGHSLHEVSGNLDASAVGKTAKVNVDVPYRKAVQRHHSATHILHHALRSILGTHVQQAGSFVGPDRLRFDFSHFEQISTEDLRAIENFCQEKILENDPVKWYEVPYSEKPEDVIAFFGEKYGDTVRIVDVGGWSKELCGGTHVSATGEIGPFKIVSESAIAAGTRRIEAVCGSAASGLIEERFSILANLAQTFASKPAELPDRVKDLQNRLTEAEKSLKQLKAQAQSSQTAELKDETRQIGGLCVLVKRLQVDNPNDLRTLAAKAFKEIEGDLLVFGAPLGEKVTLVAMASDEAIAKGFKAGDLVRTLTAELGGKGGGKPDFAMGGGTMPDKLEAVLAAWLNNLEKSE</sequence>
<comment type="cofactor">
    <cofactor evidence="11">
        <name>Zn(2+)</name>
        <dbReference type="ChEBI" id="CHEBI:29105"/>
    </cofactor>
    <text evidence="11">Binds 1 zinc ion per subunit.</text>
</comment>
<dbReference type="EMBL" id="JAAGNX010000003">
    <property type="protein sequence ID" value="NDV63442.1"/>
    <property type="molecule type" value="Genomic_DNA"/>
</dbReference>
<evidence type="ECO:0000259" key="13">
    <source>
        <dbReference type="PROSITE" id="PS50860"/>
    </source>
</evidence>
<feature type="binding site" evidence="11">
    <location>
        <position position="582"/>
    </location>
    <ligand>
        <name>Zn(2+)</name>
        <dbReference type="ChEBI" id="CHEBI:29105"/>
    </ligand>
</feature>
<dbReference type="GO" id="GO:0005737">
    <property type="term" value="C:cytoplasm"/>
    <property type="evidence" value="ECO:0007669"/>
    <property type="project" value="UniProtKB-SubCell"/>
</dbReference>
<feature type="binding site" evidence="11">
    <location>
        <position position="683"/>
    </location>
    <ligand>
        <name>Zn(2+)</name>
        <dbReference type="ChEBI" id="CHEBI:29105"/>
    </ligand>
</feature>
<dbReference type="SUPFAM" id="SSF55186">
    <property type="entry name" value="ThrRS/AlaRS common domain"/>
    <property type="match status" value="1"/>
</dbReference>
<name>A0A6B2M5D8_9BACT</name>
<evidence type="ECO:0000256" key="11">
    <source>
        <dbReference type="HAMAP-Rule" id="MF_00036"/>
    </source>
</evidence>
<dbReference type="FunFam" id="3.30.930.10:FF:000011">
    <property type="entry name" value="Alanine--tRNA ligase, cytoplasmic"/>
    <property type="match status" value="1"/>
</dbReference>
<feature type="domain" description="Alanyl-transfer RNA synthetases family profile" evidence="13">
    <location>
        <begin position="1"/>
        <end position="726"/>
    </location>
</feature>
<dbReference type="GO" id="GO:0006419">
    <property type="term" value="P:alanyl-tRNA aminoacylation"/>
    <property type="evidence" value="ECO:0007669"/>
    <property type="project" value="UniProtKB-UniRule"/>
</dbReference>
<evidence type="ECO:0000256" key="7">
    <source>
        <dbReference type="ARBA" id="ARBA00022840"/>
    </source>
</evidence>
<dbReference type="Gene3D" id="2.40.30.130">
    <property type="match status" value="1"/>
</dbReference>
<keyword evidence="10 11" id="KW-0030">Aminoacyl-tRNA synthetase</keyword>
<dbReference type="InterPro" id="IPR002318">
    <property type="entry name" value="Ala-tRNA-lgiase_IIc"/>
</dbReference>
<keyword evidence="3 11" id="KW-0436">Ligase</keyword>
<dbReference type="GO" id="GO:0005524">
    <property type="term" value="F:ATP binding"/>
    <property type="evidence" value="ECO:0007669"/>
    <property type="project" value="UniProtKB-UniRule"/>
</dbReference>
<dbReference type="InterPro" id="IPR009000">
    <property type="entry name" value="Transl_B-barrel_sf"/>
</dbReference>
<dbReference type="SMART" id="SM00863">
    <property type="entry name" value="tRNA_SAD"/>
    <property type="match status" value="1"/>
</dbReference>
<evidence type="ECO:0000313" key="14">
    <source>
        <dbReference type="EMBL" id="NDV63442.1"/>
    </source>
</evidence>
<dbReference type="InterPro" id="IPR012947">
    <property type="entry name" value="tRNA_SAD"/>
</dbReference>
<dbReference type="HAMAP" id="MF_00036_B">
    <property type="entry name" value="Ala_tRNA_synth_B"/>
    <property type="match status" value="1"/>
</dbReference>
<evidence type="ECO:0000256" key="5">
    <source>
        <dbReference type="ARBA" id="ARBA00022741"/>
    </source>
</evidence>
<dbReference type="Proteomes" id="UP000478417">
    <property type="component" value="Unassembled WGS sequence"/>
</dbReference>
<feature type="binding site" evidence="11">
    <location>
        <position position="586"/>
    </location>
    <ligand>
        <name>Zn(2+)</name>
        <dbReference type="ChEBI" id="CHEBI:29105"/>
    </ligand>
</feature>
<dbReference type="Gene3D" id="3.30.930.10">
    <property type="entry name" value="Bira Bifunctional Protein, Domain 2"/>
    <property type="match status" value="1"/>
</dbReference>
<evidence type="ECO:0000313" key="15">
    <source>
        <dbReference type="Proteomes" id="UP000478417"/>
    </source>
</evidence>
<evidence type="ECO:0000256" key="10">
    <source>
        <dbReference type="ARBA" id="ARBA00023146"/>
    </source>
</evidence>
<evidence type="ECO:0000256" key="4">
    <source>
        <dbReference type="ARBA" id="ARBA00022723"/>
    </source>
</evidence>
<keyword evidence="11" id="KW-0963">Cytoplasm</keyword>
<dbReference type="AlphaFoldDB" id="A0A6B2M5D8"/>
<dbReference type="Pfam" id="PF02272">
    <property type="entry name" value="DHHA1"/>
    <property type="match status" value="1"/>
</dbReference>
<dbReference type="FunFam" id="3.10.310.40:FF:000001">
    <property type="entry name" value="Alanine--tRNA ligase"/>
    <property type="match status" value="1"/>
</dbReference>
<dbReference type="Gene3D" id="3.30.980.10">
    <property type="entry name" value="Threonyl-trna Synthetase, Chain A, domain 2"/>
    <property type="match status" value="1"/>
</dbReference>
<dbReference type="InterPro" id="IPR003156">
    <property type="entry name" value="DHHA1_dom"/>
</dbReference>
<organism evidence="14 15">
    <name type="scientific">Oceanipulchritudo coccoides</name>
    <dbReference type="NCBI Taxonomy" id="2706888"/>
    <lineage>
        <taxon>Bacteria</taxon>
        <taxon>Pseudomonadati</taxon>
        <taxon>Verrucomicrobiota</taxon>
        <taxon>Opitutia</taxon>
        <taxon>Puniceicoccales</taxon>
        <taxon>Oceanipulchritudinaceae</taxon>
        <taxon>Oceanipulchritudo</taxon>
    </lineage>
</organism>
<dbReference type="InterPro" id="IPR018165">
    <property type="entry name" value="Ala-tRNA-synth_IIc_core"/>
</dbReference>
<dbReference type="PROSITE" id="PS50860">
    <property type="entry name" value="AA_TRNA_LIGASE_II_ALA"/>
    <property type="match status" value="1"/>
</dbReference>
<dbReference type="EC" id="6.1.1.7" evidence="11"/>
<comment type="caution">
    <text evidence="14">The sequence shown here is derived from an EMBL/GenBank/DDBJ whole genome shotgun (WGS) entry which is preliminary data.</text>
</comment>
<dbReference type="SUPFAM" id="SSF101353">
    <property type="entry name" value="Putative anticodon-binding domain of alanyl-tRNA synthetase (AlaRS)"/>
    <property type="match status" value="1"/>
</dbReference>
<evidence type="ECO:0000256" key="8">
    <source>
        <dbReference type="ARBA" id="ARBA00022884"/>
    </source>
</evidence>
<dbReference type="PANTHER" id="PTHR11777">
    <property type="entry name" value="ALANYL-TRNA SYNTHETASE"/>
    <property type="match status" value="1"/>
</dbReference>
<dbReference type="FunFam" id="3.30.980.10:FF:000004">
    <property type="entry name" value="Alanine--tRNA ligase, cytoplasmic"/>
    <property type="match status" value="1"/>
</dbReference>
<dbReference type="InterPro" id="IPR045864">
    <property type="entry name" value="aa-tRNA-synth_II/BPL/LPL"/>
</dbReference>
<feature type="coiled-coil region" evidence="12">
    <location>
        <begin position="749"/>
        <end position="776"/>
    </location>
</feature>
<dbReference type="CDD" id="cd00673">
    <property type="entry name" value="AlaRS_core"/>
    <property type="match status" value="1"/>
</dbReference>
<dbReference type="Pfam" id="PF07973">
    <property type="entry name" value="tRNA_SAD"/>
    <property type="match status" value="1"/>
</dbReference>
<dbReference type="GO" id="GO:0008270">
    <property type="term" value="F:zinc ion binding"/>
    <property type="evidence" value="ECO:0007669"/>
    <property type="project" value="UniProtKB-UniRule"/>
</dbReference>
<dbReference type="NCBIfam" id="TIGR00344">
    <property type="entry name" value="alaS"/>
    <property type="match status" value="1"/>
</dbReference>
<evidence type="ECO:0000256" key="12">
    <source>
        <dbReference type="SAM" id="Coils"/>
    </source>
</evidence>
<dbReference type="InterPro" id="IPR023033">
    <property type="entry name" value="Ala_tRNA_ligase_euk/bac"/>
</dbReference>
<evidence type="ECO:0000256" key="2">
    <source>
        <dbReference type="ARBA" id="ARBA00022555"/>
    </source>
</evidence>
<dbReference type="RefSeq" id="WP_163967016.1">
    <property type="nucleotide sequence ID" value="NZ_JAAGNX010000003.1"/>
</dbReference>
<dbReference type="SUPFAM" id="SSF50447">
    <property type="entry name" value="Translation proteins"/>
    <property type="match status" value="1"/>
</dbReference>
<dbReference type="InterPro" id="IPR018162">
    <property type="entry name" value="Ala-tRNA-ligase_IIc_anticod-bd"/>
</dbReference>
<keyword evidence="2 11" id="KW-0820">tRNA-binding</keyword>
<dbReference type="PANTHER" id="PTHR11777:SF9">
    <property type="entry name" value="ALANINE--TRNA LIGASE, CYTOPLASMIC"/>
    <property type="match status" value="1"/>
</dbReference>
<keyword evidence="4 11" id="KW-0479">Metal-binding</keyword>
<reference evidence="14 15" key="1">
    <citation type="submission" date="2020-02" db="EMBL/GenBank/DDBJ databases">
        <title>Albibacoteraceae fam. nov., the first described family within the subdivision 4 Verrucomicrobia.</title>
        <authorList>
            <person name="Xi F."/>
        </authorList>
    </citation>
    <scope>NUCLEOTIDE SEQUENCE [LARGE SCALE GENOMIC DNA]</scope>
    <source>
        <strain evidence="14 15">CK1056</strain>
    </source>
</reference>
<dbReference type="PRINTS" id="PR00980">
    <property type="entry name" value="TRNASYNTHALA"/>
</dbReference>
<keyword evidence="12" id="KW-0175">Coiled coil</keyword>
<dbReference type="Pfam" id="PF01411">
    <property type="entry name" value="tRNA-synt_2c"/>
    <property type="match status" value="1"/>
</dbReference>
<dbReference type="Gene3D" id="3.30.54.20">
    <property type="match status" value="1"/>
</dbReference>
<comment type="domain">
    <text evidence="11">Consists of three domains; the N-terminal catalytic domain, the editing domain and the C-terminal C-Ala domain. The editing domain removes incorrectly charged amino acids, while the C-Ala domain, along with tRNA(Ala), serves as a bridge to cooperatively bring together the editing and aminoacylation centers thus stimulating deacylation of misacylated tRNAs.</text>
</comment>
<dbReference type="InterPro" id="IPR018163">
    <property type="entry name" value="Thr/Ala-tRNA-synth_IIc_edit"/>
</dbReference>
<keyword evidence="9 11" id="KW-0648">Protein biosynthesis</keyword>
<keyword evidence="15" id="KW-1185">Reference proteome</keyword>
<evidence type="ECO:0000256" key="1">
    <source>
        <dbReference type="ARBA" id="ARBA00008226"/>
    </source>
</evidence>